<comment type="caution">
    <text evidence="2">The sequence shown here is derived from an EMBL/GenBank/DDBJ whole genome shotgun (WGS) entry which is preliminary data.</text>
</comment>
<feature type="compositionally biased region" description="Pro residues" evidence="1">
    <location>
        <begin position="130"/>
        <end position="142"/>
    </location>
</feature>
<name>A0A3N2DBB3_9MICO</name>
<feature type="compositionally biased region" description="Pro residues" evidence="1">
    <location>
        <begin position="66"/>
        <end position="75"/>
    </location>
</feature>
<evidence type="ECO:0000256" key="1">
    <source>
        <dbReference type="SAM" id="MobiDB-lite"/>
    </source>
</evidence>
<evidence type="ECO:0000313" key="3">
    <source>
        <dbReference type="Proteomes" id="UP000275356"/>
    </source>
</evidence>
<gene>
    <name evidence="2" type="ORF">EDD28_1626</name>
</gene>
<feature type="region of interest" description="Disordered" evidence="1">
    <location>
        <begin position="246"/>
        <end position="276"/>
    </location>
</feature>
<organism evidence="2 3">
    <name type="scientific">Salana multivorans</name>
    <dbReference type="NCBI Taxonomy" id="120377"/>
    <lineage>
        <taxon>Bacteria</taxon>
        <taxon>Bacillati</taxon>
        <taxon>Actinomycetota</taxon>
        <taxon>Actinomycetes</taxon>
        <taxon>Micrococcales</taxon>
        <taxon>Beutenbergiaceae</taxon>
        <taxon>Salana</taxon>
    </lineage>
</organism>
<reference evidence="2 3" key="1">
    <citation type="submission" date="2018-11" db="EMBL/GenBank/DDBJ databases">
        <title>Sequencing the genomes of 1000 actinobacteria strains.</title>
        <authorList>
            <person name="Klenk H.-P."/>
        </authorList>
    </citation>
    <scope>NUCLEOTIDE SEQUENCE [LARGE SCALE GENOMIC DNA]</scope>
    <source>
        <strain evidence="2 3">DSM 13521</strain>
    </source>
</reference>
<dbReference type="PROSITE" id="PS51257">
    <property type="entry name" value="PROKAR_LIPOPROTEIN"/>
    <property type="match status" value="1"/>
</dbReference>
<dbReference type="Proteomes" id="UP000275356">
    <property type="component" value="Unassembled WGS sequence"/>
</dbReference>
<protein>
    <submittedName>
        <fullName evidence="2">Uncharacterized protein</fullName>
    </submittedName>
</protein>
<dbReference type="PRINTS" id="PR01217">
    <property type="entry name" value="PRICHEXTENSN"/>
</dbReference>
<dbReference type="AlphaFoldDB" id="A0A3N2DBB3"/>
<feature type="region of interest" description="Disordered" evidence="1">
    <location>
        <begin position="31"/>
        <end position="146"/>
    </location>
</feature>
<feature type="compositionally biased region" description="Pro residues" evidence="1">
    <location>
        <begin position="96"/>
        <end position="120"/>
    </location>
</feature>
<proteinExistence type="predicted"/>
<feature type="compositionally biased region" description="Pro residues" evidence="1">
    <location>
        <begin position="49"/>
        <end position="58"/>
    </location>
</feature>
<keyword evidence="3" id="KW-1185">Reference proteome</keyword>
<sequence length="334" mass="32885">MTVAGTRFSPARTRAAVAIVLGGLLVAGCTGTQVLPPDPPIAEPGYPEYTPPASPAPSPRTSTSAPTPPSSPASPTPDRVRDPASPSPTKAVPRYTPTPAPPAPEPEPEQPTTPDAPEPTPTRTATPSPTSSPRPSPSPTPTPLTLTTVTWDAACGSSVDLVSPNRELTLVLSALPDTPSGSPLNATGSLSTQVETVSTSFTVEVVVLRGQVVVATSPGASDASPQKPLKPGAPLSVPVEHDLLTECAPPPSESAEPPTAPTSPARDGVSVDAAGADTRGDAAGAAAVGSAAAGGRTTTALPPGSYTVVVAVRVAAGPGAPGVVATASGPLTIT</sequence>
<evidence type="ECO:0000313" key="2">
    <source>
        <dbReference type="EMBL" id="ROR97033.1"/>
    </source>
</evidence>
<dbReference type="EMBL" id="RKHQ01000001">
    <property type="protein sequence ID" value="ROR97033.1"/>
    <property type="molecule type" value="Genomic_DNA"/>
</dbReference>
<accession>A0A3N2DBB3</accession>
<dbReference type="RefSeq" id="WP_170169400.1">
    <property type="nucleotide sequence ID" value="NZ_RKHQ01000001.1"/>
</dbReference>